<name>A0A917I4T4_9HYPH</name>
<feature type="signal peptide" evidence="1">
    <location>
        <begin position="1"/>
        <end position="23"/>
    </location>
</feature>
<accession>A0A917I4T4</accession>
<feature type="chain" id="PRO_5037907938" description="Cysteine rich repeat protein" evidence="1">
    <location>
        <begin position="24"/>
        <end position="141"/>
    </location>
</feature>
<keyword evidence="1" id="KW-0732">Signal</keyword>
<organism evidence="2 3">
    <name type="scientific">Alsobacter metallidurans</name>
    <dbReference type="NCBI Taxonomy" id="340221"/>
    <lineage>
        <taxon>Bacteria</taxon>
        <taxon>Pseudomonadati</taxon>
        <taxon>Pseudomonadota</taxon>
        <taxon>Alphaproteobacteria</taxon>
        <taxon>Hyphomicrobiales</taxon>
        <taxon>Alsobacteraceae</taxon>
        <taxon>Alsobacter</taxon>
    </lineage>
</organism>
<gene>
    <name evidence="2" type="ORF">GCM10007036_07950</name>
</gene>
<dbReference type="Pfam" id="PF00839">
    <property type="entry name" value="Cys_rich_FGFR"/>
    <property type="match status" value="1"/>
</dbReference>
<evidence type="ECO:0000256" key="1">
    <source>
        <dbReference type="SAM" id="SignalP"/>
    </source>
</evidence>
<sequence>MRSVILPALVALACLTGGLPASAQTISFGEAYDRLAHSCGRDIEKFCGNTSLGGGAVKACLEKNQARVSAGCRQTQAETFGLLAKRMNAQAVAIKVCDRDMQQYCRGVQPHDGYLLSCLLKASKVVGPSCKQVIVDAGWDE</sequence>
<comment type="caution">
    <text evidence="2">The sequence shown here is derived from an EMBL/GenBank/DDBJ whole genome shotgun (WGS) entry which is preliminary data.</text>
</comment>
<proteinExistence type="predicted"/>
<reference evidence="2" key="1">
    <citation type="journal article" date="2014" name="Int. J. Syst. Evol. Microbiol.">
        <title>Complete genome sequence of Corynebacterium casei LMG S-19264T (=DSM 44701T), isolated from a smear-ripened cheese.</title>
        <authorList>
            <consortium name="US DOE Joint Genome Institute (JGI-PGF)"/>
            <person name="Walter F."/>
            <person name="Albersmeier A."/>
            <person name="Kalinowski J."/>
            <person name="Ruckert C."/>
        </authorList>
    </citation>
    <scope>NUCLEOTIDE SEQUENCE</scope>
    <source>
        <strain evidence="2">CGMCC 1.12214</strain>
    </source>
</reference>
<evidence type="ECO:0000313" key="2">
    <source>
        <dbReference type="EMBL" id="GGH11099.1"/>
    </source>
</evidence>
<dbReference type="GO" id="GO:0016020">
    <property type="term" value="C:membrane"/>
    <property type="evidence" value="ECO:0007669"/>
    <property type="project" value="InterPro"/>
</dbReference>
<evidence type="ECO:0000313" key="3">
    <source>
        <dbReference type="Proteomes" id="UP000603912"/>
    </source>
</evidence>
<dbReference type="AlphaFoldDB" id="A0A917I4T4"/>
<keyword evidence="3" id="KW-1185">Reference proteome</keyword>
<dbReference type="EMBL" id="BMES01000001">
    <property type="protein sequence ID" value="GGH11099.1"/>
    <property type="molecule type" value="Genomic_DNA"/>
</dbReference>
<dbReference type="Proteomes" id="UP000603912">
    <property type="component" value="Unassembled WGS sequence"/>
</dbReference>
<dbReference type="InterPro" id="IPR001893">
    <property type="entry name" value="Cys-rich_GLG1_repeat"/>
</dbReference>
<dbReference type="InterPro" id="IPR039728">
    <property type="entry name" value="GLG1"/>
</dbReference>
<reference evidence="2" key="2">
    <citation type="submission" date="2020-09" db="EMBL/GenBank/DDBJ databases">
        <authorList>
            <person name="Sun Q."/>
            <person name="Zhou Y."/>
        </authorList>
    </citation>
    <scope>NUCLEOTIDE SEQUENCE</scope>
    <source>
        <strain evidence="2">CGMCC 1.12214</strain>
    </source>
</reference>
<dbReference type="RefSeq" id="WP_188516408.1">
    <property type="nucleotide sequence ID" value="NZ_BMES01000001.1"/>
</dbReference>
<evidence type="ECO:0008006" key="4">
    <source>
        <dbReference type="Google" id="ProtNLM"/>
    </source>
</evidence>
<dbReference type="PANTHER" id="PTHR11884">
    <property type="entry name" value="SELECTIN LIGAND RELATED"/>
    <property type="match status" value="1"/>
</dbReference>
<dbReference type="PANTHER" id="PTHR11884:SF1">
    <property type="entry name" value="GOLGI APPARATUS PROTEIN 1"/>
    <property type="match status" value="1"/>
</dbReference>
<protein>
    <recommendedName>
        <fullName evidence="4">Cysteine rich repeat protein</fullName>
    </recommendedName>
</protein>